<proteinExistence type="predicted"/>
<reference evidence="1" key="1">
    <citation type="submission" date="2021-03" db="EMBL/GenBank/DDBJ databases">
        <authorList>
            <person name="Jaffe A."/>
        </authorList>
    </citation>
    <scope>NUCLEOTIDE SEQUENCE</scope>
    <source>
        <strain evidence="1">RIFCSPLOWO2_01_FULL_43_13</strain>
    </source>
</reference>
<evidence type="ECO:0000313" key="2">
    <source>
        <dbReference type="Proteomes" id="UP000680185"/>
    </source>
</evidence>
<name>A0A8T4KTW2_9ARCH</name>
<protein>
    <submittedName>
        <fullName evidence="1">Uncharacterized protein</fullName>
    </submittedName>
</protein>
<reference evidence="1" key="2">
    <citation type="submission" date="2021-05" db="EMBL/GenBank/DDBJ databases">
        <title>Protein family content uncovers lineage relationships and bacterial pathway maintenance mechanisms in DPANN archaea.</title>
        <authorList>
            <person name="Castelle C.J."/>
            <person name="Meheust R."/>
            <person name="Jaffe A.L."/>
            <person name="Seitz K."/>
            <person name="Gong X."/>
            <person name="Baker B.J."/>
            <person name="Banfield J.F."/>
        </authorList>
    </citation>
    <scope>NUCLEOTIDE SEQUENCE</scope>
    <source>
        <strain evidence="1">RIFCSPLOWO2_01_FULL_43_13</strain>
    </source>
</reference>
<accession>A0A8T4KTW2</accession>
<dbReference type="EMBL" id="JAGVWB010000003">
    <property type="protein sequence ID" value="MBS3057841.1"/>
    <property type="molecule type" value="Genomic_DNA"/>
</dbReference>
<dbReference type="AlphaFoldDB" id="A0A8T4KTW2"/>
<evidence type="ECO:0000313" key="1">
    <source>
        <dbReference type="EMBL" id="MBS3057841.1"/>
    </source>
</evidence>
<dbReference type="Proteomes" id="UP000680185">
    <property type="component" value="Unassembled WGS sequence"/>
</dbReference>
<organism evidence="1 2">
    <name type="scientific">Candidatus Iainarchaeum sp</name>
    <dbReference type="NCBI Taxonomy" id="3101447"/>
    <lineage>
        <taxon>Archaea</taxon>
        <taxon>Candidatus Iainarchaeota</taxon>
        <taxon>Candidatus Iainarchaeia</taxon>
        <taxon>Candidatus Iainarchaeales</taxon>
        <taxon>Candidatus Iainarchaeaceae</taxon>
        <taxon>Candidatus Iainarchaeum</taxon>
    </lineage>
</organism>
<sequence>MALELEIPEKEADVFLAALRNKFGDVIKNLEVLTIVKEFKYSHFDKKVI</sequence>
<comment type="caution">
    <text evidence="1">The sequence shown here is derived from an EMBL/GenBank/DDBJ whole genome shotgun (WGS) entry which is preliminary data.</text>
</comment>
<gene>
    <name evidence="1" type="ORF">J4478_00385</name>
</gene>